<dbReference type="InterPro" id="IPR045391">
    <property type="entry name" value="DUF6520"/>
</dbReference>
<dbReference type="Pfam" id="PF20130">
    <property type="entry name" value="DUF6520"/>
    <property type="match status" value="1"/>
</dbReference>
<protein>
    <submittedName>
        <fullName evidence="2">DUF6520 family protein</fullName>
    </submittedName>
</protein>
<keyword evidence="3" id="KW-1185">Reference proteome</keyword>
<feature type="chain" id="PRO_5045880922" evidence="1">
    <location>
        <begin position="25"/>
        <end position="96"/>
    </location>
</feature>
<reference evidence="2" key="1">
    <citation type="submission" date="2023-07" db="EMBL/GenBank/DDBJ databases">
        <title>Two novel species in the genus Flavivirga.</title>
        <authorList>
            <person name="Kwon K."/>
        </authorList>
    </citation>
    <scope>NUCLEOTIDE SEQUENCE</scope>
    <source>
        <strain evidence="2">KACC 14157</strain>
    </source>
</reference>
<organism evidence="2 3">
    <name type="scientific">Flavivirga amylovorans</name>
    <dbReference type="NCBI Taxonomy" id="870486"/>
    <lineage>
        <taxon>Bacteria</taxon>
        <taxon>Pseudomonadati</taxon>
        <taxon>Bacteroidota</taxon>
        <taxon>Flavobacteriia</taxon>
        <taxon>Flavobacteriales</taxon>
        <taxon>Flavobacteriaceae</taxon>
        <taxon>Flavivirga</taxon>
    </lineage>
</organism>
<evidence type="ECO:0000313" key="3">
    <source>
        <dbReference type="Proteomes" id="UP001176891"/>
    </source>
</evidence>
<dbReference type="RefSeq" id="WP_303284200.1">
    <property type="nucleotide sequence ID" value="NZ_BAABCZ010000001.1"/>
</dbReference>
<proteinExistence type="predicted"/>
<accession>A0ABT8X6G4</accession>
<sequence>MKSNFFKIVLPAFALMLAITASLAFTPANDADVTLEQGFIQTLDQQGTITACDESIICDAEENAQVCTVGLGTPIQVFGKQTLSQTSCSKVLYRVQ</sequence>
<gene>
    <name evidence="2" type="ORF">Q4Q39_19200</name>
</gene>
<comment type="caution">
    <text evidence="2">The sequence shown here is derived from an EMBL/GenBank/DDBJ whole genome shotgun (WGS) entry which is preliminary data.</text>
</comment>
<evidence type="ECO:0000313" key="2">
    <source>
        <dbReference type="EMBL" id="MDO5989537.1"/>
    </source>
</evidence>
<name>A0ABT8X6G4_9FLAO</name>
<keyword evidence="1" id="KW-0732">Signal</keyword>
<feature type="signal peptide" evidence="1">
    <location>
        <begin position="1"/>
        <end position="24"/>
    </location>
</feature>
<dbReference type="EMBL" id="JAUOEM010000009">
    <property type="protein sequence ID" value="MDO5989537.1"/>
    <property type="molecule type" value="Genomic_DNA"/>
</dbReference>
<evidence type="ECO:0000256" key="1">
    <source>
        <dbReference type="SAM" id="SignalP"/>
    </source>
</evidence>
<dbReference type="Proteomes" id="UP001176891">
    <property type="component" value="Unassembled WGS sequence"/>
</dbReference>